<evidence type="ECO:0000313" key="11">
    <source>
        <dbReference type="EMBL" id="SEW14807.1"/>
    </source>
</evidence>
<evidence type="ECO:0000256" key="4">
    <source>
        <dbReference type="ARBA" id="ARBA00022679"/>
    </source>
</evidence>
<dbReference type="InterPro" id="IPR006157">
    <property type="entry name" value="FolB_dom"/>
</dbReference>
<evidence type="ECO:0000256" key="7">
    <source>
        <dbReference type="ARBA" id="ARBA00022840"/>
    </source>
</evidence>
<evidence type="ECO:0000259" key="10">
    <source>
        <dbReference type="PROSITE" id="PS00794"/>
    </source>
</evidence>
<dbReference type="InterPro" id="IPR006156">
    <property type="entry name" value="Dihydroneopterin_aldolase"/>
</dbReference>
<keyword evidence="9" id="KW-0456">Lyase</keyword>
<keyword evidence="7" id="KW-0067">ATP-binding</keyword>
<dbReference type="Pfam" id="PF01288">
    <property type="entry name" value="HPPK"/>
    <property type="match status" value="1"/>
</dbReference>
<dbReference type="GO" id="GO:0004150">
    <property type="term" value="F:dihydroneopterin aldolase activity"/>
    <property type="evidence" value="ECO:0007669"/>
    <property type="project" value="UniProtKB-UniRule"/>
</dbReference>
<dbReference type="Gene3D" id="3.30.70.560">
    <property type="entry name" value="7,8-Dihydro-6-hydroxymethylpterin-pyrophosphokinase HPPK"/>
    <property type="match status" value="1"/>
</dbReference>
<dbReference type="RefSeq" id="WP_092452636.1">
    <property type="nucleotide sequence ID" value="NZ_FOJI01000005.1"/>
</dbReference>
<dbReference type="CDD" id="cd00483">
    <property type="entry name" value="HPPK"/>
    <property type="match status" value="1"/>
</dbReference>
<evidence type="ECO:0000313" key="12">
    <source>
        <dbReference type="Proteomes" id="UP000199701"/>
    </source>
</evidence>
<keyword evidence="12" id="KW-1185">Reference proteome</keyword>
<keyword evidence="6 11" id="KW-0418">Kinase</keyword>
<proteinExistence type="inferred from homology"/>
<feature type="domain" description="7,8-dihydro-6-hydroxymethylpterin-pyrophosphokinase" evidence="10">
    <location>
        <begin position="207"/>
        <end position="218"/>
    </location>
</feature>
<reference evidence="11 12" key="1">
    <citation type="submission" date="2016-10" db="EMBL/GenBank/DDBJ databases">
        <authorList>
            <person name="de Groot N.N."/>
        </authorList>
    </citation>
    <scope>NUCLEOTIDE SEQUENCE [LARGE SCALE GENOMIC DNA]</scope>
    <source>
        <strain evidence="11 12">DSM 9179</strain>
    </source>
</reference>
<comment type="pathway">
    <text evidence="9">Cofactor biosynthesis; tetrahydrofolate biosynthesis; 2-amino-4-hydroxy-6-hydroxymethyl-7,8-dihydropteridine diphosphate from 7,8-dihydroneopterin triphosphate: step 3/4.</text>
</comment>
<dbReference type="InterPro" id="IPR000550">
    <property type="entry name" value="Hppk"/>
</dbReference>
<evidence type="ECO:0000256" key="2">
    <source>
        <dbReference type="ARBA" id="ARBA00005051"/>
    </source>
</evidence>
<keyword evidence="5" id="KW-0547">Nucleotide-binding</keyword>
<comment type="catalytic activity">
    <reaction evidence="1">
        <text>6-hydroxymethyl-7,8-dihydropterin + ATP = (7,8-dihydropterin-6-yl)methyl diphosphate + AMP + H(+)</text>
        <dbReference type="Rhea" id="RHEA:11412"/>
        <dbReference type="ChEBI" id="CHEBI:15378"/>
        <dbReference type="ChEBI" id="CHEBI:30616"/>
        <dbReference type="ChEBI" id="CHEBI:44841"/>
        <dbReference type="ChEBI" id="CHEBI:72950"/>
        <dbReference type="ChEBI" id="CHEBI:456215"/>
        <dbReference type="EC" id="2.7.6.3"/>
    </reaction>
</comment>
<comment type="catalytic activity">
    <reaction evidence="9">
        <text>7,8-dihydroneopterin = 6-hydroxymethyl-7,8-dihydropterin + glycolaldehyde</text>
        <dbReference type="Rhea" id="RHEA:10540"/>
        <dbReference type="ChEBI" id="CHEBI:17001"/>
        <dbReference type="ChEBI" id="CHEBI:17071"/>
        <dbReference type="ChEBI" id="CHEBI:44841"/>
        <dbReference type="EC" id="4.1.2.25"/>
    </reaction>
</comment>
<dbReference type="OrthoDB" id="9808041at2"/>
<organism evidence="11 12">
    <name type="scientific">[Clostridium] fimetarium</name>
    <dbReference type="NCBI Taxonomy" id="99656"/>
    <lineage>
        <taxon>Bacteria</taxon>
        <taxon>Bacillati</taxon>
        <taxon>Bacillota</taxon>
        <taxon>Clostridia</taxon>
        <taxon>Lachnospirales</taxon>
        <taxon>Lachnospiraceae</taxon>
    </lineage>
</organism>
<evidence type="ECO:0000256" key="1">
    <source>
        <dbReference type="ARBA" id="ARBA00000198"/>
    </source>
</evidence>
<dbReference type="GO" id="GO:0003848">
    <property type="term" value="F:2-amino-4-hydroxy-6-hydroxymethyldihydropteridine diphosphokinase activity"/>
    <property type="evidence" value="ECO:0007669"/>
    <property type="project" value="UniProtKB-EC"/>
</dbReference>
<dbReference type="GO" id="GO:0046654">
    <property type="term" value="P:tetrahydrofolate biosynthetic process"/>
    <property type="evidence" value="ECO:0007669"/>
    <property type="project" value="UniProtKB-UniRule"/>
</dbReference>
<evidence type="ECO:0000256" key="3">
    <source>
        <dbReference type="ARBA" id="ARBA00009640"/>
    </source>
</evidence>
<dbReference type="SMART" id="SM00905">
    <property type="entry name" value="FolB"/>
    <property type="match status" value="1"/>
</dbReference>
<dbReference type="PROSITE" id="PS00794">
    <property type="entry name" value="HPPK"/>
    <property type="match status" value="1"/>
</dbReference>
<dbReference type="CDD" id="cd00534">
    <property type="entry name" value="DHNA_DHNTPE"/>
    <property type="match status" value="1"/>
</dbReference>
<dbReference type="GO" id="GO:0005524">
    <property type="term" value="F:ATP binding"/>
    <property type="evidence" value="ECO:0007669"/>
    <property type="project" value="UniProtKB-KW"/>
</dbReference>
<keyword evidence="4" id="KW-0808">Transferase</keyword>
<dbReference type="GO" id="GO:0046656">
    <property type="term" value="P:folic acid biosynthetic process"/>
    <property type="evidence" value="ECO:0007669"/>
    <property type="project" value="UniProtKB-UniRule"/>
</dbReference>
<dbReference type="AlphaFoldDB" id="A0A1I0PK53"/>
<sequence length="270" mass="30950">MDKIKINNLEIFCNHGVFPEENVLGQKFLVSAVLYTDTRSAGLSDDLTKSINYGEICNFIEKFMKDHTFKLIETVAERLAKALLTETKNLEKIELEIKKPWAPIALPIENVSVNIERGWHTAYISLGSNLGNKEEYLNQAIKELGDTNNDCFVTQTSDFLTTKPYGITEQDDFLNGCLELRTLLTPEELLARLNSIEHNANRERLVHWGPRTLDLDIIFYDDIVYDSKILIIPHIDMQNRQFVLEPLSQIAGFKRHPILNTTVNQMRKGL</sequence>
<dbReference type="EMBL" id="FOJI01000005">
    <property type="protein sequence ID" value="SEW14807.1"/>
    <property type="molecule type" value="Genomic_DNA"/>
</dbReference>
<dbReference type="STRING" id="99656.SAMN05421659_105150"/>
<dbReference type="Gene3D" id="3.30.1130.10">
    <property type="match status" value="1"/>
</dbReference>
<protein>
    <recommendedName>
        <fullName evidence="9">Bifunctional folate synthesis protein</fullName>
    </recommendedName>
    <domain>
        <recommendedName>
            <fullName evidence="9">Dihydroneopterin aldolase</fullName>
            <shortName evidence="9">DHNA</shortName>
            <ecNumber evidence="9">4.1.2.25</ecNumber>
        </recommendedName>
        <alternativeName>
            <fullName evidence="9">7,8-dihydroneopterin aldolase</fullName>
        </alternativeName>
    </domain>
    <domain>
        <recommendedName>
            <fullName evidence="9">2-amino-4-hydroxy-6-hydroxymethyldihydropteridine pyrophosphokinase</fullName>
            <ecNumber evidence="9">2.7.6.3</ecNumber>
        </recommendedName>
        <alternativeName>
            <fullName evidence="9">6-hydroxymethyl-7,8-dihydropterin pyrophosphokinase</fullName>
            <shortName evidence="9">PPPK</shortName>
        </alternativeName>
        <alternativeName>
            <fullName evidence="9">7,8-dihydro-6-hydroxymethylpterin pyrophosphokinase</fullName>
            <shortName evidence="9">HPPK</shortName>
        </alternativeName>
    </domain>
</protein>
<keyword evidence="8 9" id="KW-0289">Folate biosynthesis</keyword>
<comment type="similarity">
    <text evidence="9">Belongs to the DHNA family.</text>
</comment>
<dbReference type="EC" id="2.7.6.3" evidence="9"/>
<dbReference type="NCBIfam" id="TIGR00525">
    <property type="entry name" value="folB"/>
    <property type="match status" value="1"/>
</dbReference>
<dbReference type="InterPro" id="IPR043133">
    <property type="entry name" value="GTP-CH-I_C/QueF"/>
</dbReference>
<comment type="function">
    <text evidence="9">Catalyzes the conversion of 7,8-dihydroneopterin to 6-hydroxymethyl-7,8-dihydropterin.</text>
</comment>
<dbReference type="SUPFAM" id="SSF55083">
    <property type="entry name" value="6-hydroxymethyl-7,8-dihydropterin pyrophosphokinase, HPPK"/>
    <property type="match status" value="1"/>
</dbReference>
<evidence type="ECO:0000256" key="9">
    <source>
        <dbReference type="RuleBase" id="RU362079"/>
    </source>
</evidence>
<dbReference type="UniPathway" id="UPA00077">
    <property type="reaction ID" value="UER00154"/>
</dbReference>
<evidence type="ECO:0000256" key="6">
    <source>
        <dbReference type="ARBA" id="ARBA00022777"/>
    </source>
</evidence>
<dbReference type="PANTHER" id="PTHR43071">
    <property type="entry name" value="2-AMINO-4-HYDROXY-6-HYDROXYMETHYLDIHYDROPTERIDINE PYROPHOSPHOKINASE"/>
    <property type="match status" value="1"/>
</dbReference>
<comment type="similarity">
    <text evidence="3">In the N-terminal section; belongs to the DHNA family.</text>
</comment>
<dbReference type="Pfam" id="PF02152">
    <property type="entry name" value="FolB"/>
    <property type="match status" value="1"/>
</dbReference>
<gene>
    <name evidence="11" type="ORF">SAMN05421659_105150</name>
</gene>
<comment type="pathway">
    <text evidence="2">Cofactor biosynthesis; tetrahydrofolate biosynthesis; 2-amino-4-hydroxy-6-hydroxymethyl-7,8-dihydropteridine diphosphate from 7,8-dihydroneopterin triphosphate: step 4/4.</text>
</comment>
<dbReference type="EC" id="4.1.2.25" evidence="9"/>
<evidence type="ECO:0000256" key="5">
    <source>
        <dbReference type="ARBA" id="ARBA00022741"/>
    </source>
</evidence>
<dbReference type="InterPro" id="IPR035907">
    <property type="entry name" value="Hppk_sf"/>
</dbReference>
<dbReference type="GO" id="GO:0016301">
    <property type="term" value="F:kinase activity"/>
    <property type="evidence" value="ECO:0007669"/>
    <property type="project" value="UniProtKB-KW"/>
</dbReference>
<dbReference type="NCBIfam" id="TIGR01498">
    <property type="entry name" value="folK"/>
    <property type="match status" value="1"/>
</dbReference>
<evidence type="ECO:0000256" key="8">
    <source>
        <dbReference type="ARBA" id="ARBA00022909"/>
    </source>
</evidence>
<dbReference type="PANTHER" id="PTHR43071:SF1">
    <property type="entry name" value="2-AMINO-4-HYDROXY-6-HYDROXYMETHYLDIHYDROPTERIDINE PYROPHOSPHOKINASE"/>
    <property type="match status" value="1"/>
</dbReference>
<dbReference type="Proteomes" id="UP000199701">
    <property type="component" value="Unassembled WGS sequence"/>
</dbReference>
<accession>A0A1I0PK53</accession>
<name>A0A1I0PK53_9FIRM</name>
<dbReference type="SUPFAM" id="SSF55620">
    <property type="entry name" value="Tetrahydrobiopterin biosynthesis enzymes-like"/>
    <property type="match status" value="1"/>
</dbReference>
<dbReference type="NCBIfam" id="TIGR00526">
    <property type="entry name" value="folB_dom"/>
    <property type="match status" value="1"/>
</dbReference>